<accession>A0A1F7WSK9</accession>
<dbReference type="SUPFAM" id="SSF55729">
    <property type="entry name" value="Acyl-CoA N-acyltransferases (Nat)"/>
    <property type="match status" value="1"/>
</dbReference>
<name>A0A1F7WSK9_9BACT</name>
<reference evidence="3 4" key="1">
    <citation type="journal article" date="2016" name="Nat. Commun.">
        <title>Thousands of microbial genomes shed light on interconnected biogeochemical processes in an aquifer system.</title>
        <authorList>
            <person name="Anantharaman K."/>
            <person name="Brown C.T."/>
            <person name="Hug L.A."/>
            <person name="Sharon I."/>
            <person name="Castelle C.J."/>
            <person name="Probst A.J."/>
            <person name="Thomas B.C."/>
            <person name="Singh A."/>
            <person name="Wilkins M.J."/>
            <person name="Karaoz U."/>
            <person name="Brodie E.L."/>
            <person name="Williams K.H."/>
            <person name="Hubbard S.S."/>
            <person name="Banfield J.F."/>
        </authorList>
    </citation>
    <scope>NUCLEOTIDE SEQUENCE [LARGE SCALE GENOMIC DNA]</scope>
</reference>
<dbReference type="PANTHER" id="PTHR43415:SF3">
    <property type="entry name" value="GNAT-FAMILY ACETYLTRANSFERASE"/>
    <property type="match status" value="1"/>
</dbReference>
<organism evidence="3 4">
    <name type="scientific">Candidatus Wallbacteria bacterium GWC2_49_35</name>
    <dbReference type="NCBI Taxonomy" id="1817813"/>
    <lineage>
        <taxon>Bacteria</taxon>
        <taxon>Candidatus Walliibacteriota</taxon>
    </lineage>
</organism>
<proteinExistence type="predicted"/>
<keyword evidence="1" id="KW-0812">Transmembrane</keyword>
<gene>
    <name evidence="3" type="ORF">A2008_08115</name>
</gene>
<dbReference type="PROSITE" id="PS51186">
    <property type="entry name" value="GNAT"/>
    <property type="match status" value="1"/>
</dbReference>
<dbReference type="Proteomes" id="UP000178735">
    <property type="component" value="Unassembled WGS sequence"/>
</dbReference>
<dbReference type="Pfam" id="PF13302">
    <property type="entry name" value="Acetyltransf_3"/>
    <property type="match status" value="1"/>
</dbReference>
<evidence type="ECO:0000259" key="2">
    <source>
        <dbReference type="PROSITE" id="PS51186"/>
    </source>
</evidence>
<comment type="caution">
    <text evidence="3">The sequence shown here is derived from an EMBL/GenBank/DDBJ whole genome shotgun (WGS) entry which is preliminary data.</text>
</comment>
<dbReference type="STRING" id="1817813.A2008_08115"/>
<protein>
    <recommendedName>
        <fullName evidence="2">N-acetyltransferase domain-containing protein</fullName>
    </recommendedName>
</protein>
<dbReference type="AlphaFoldDB" id="A0A1F7WSK9"/>
<evidence type="ECO:0000256" key="1">
    <source>
        <dbReference type="SAM" id="Phobius"/>
    </source>
</evidence>
<keyword evidence="1" id="KW-0472">Membrane</keyword>
<dbReference type="InterPro" id="IPR016181">
    <property type="entry name" value="Acyl_CoA_acyltransferase"/>
</dbReference>
<dbReference type="Gene3D" id="3.40.630.30">
    <property type="match status" value="1"/>
</dbReference>
<dbReference type="EMBL" id="MGFH01000101">
    <property type="protein sequence ID" value="OGM05730.1"/>
    <property type="molecule type" value="Genomic_DNA"/>
</dbReference>
<dbReference type="PANTHER" id="PTHR43415">
    <property type="entry name" value="SPERMIDINE N(1)-ACETYLTRANSFERASE"/>
    <property type="match status" value="1"/>
</dbReference>
<dbReference type="GO" id="GO:0016747">
    <property type="term" value="F:acyltransferase activity, transferring groups other than amino-acyl groups"/>
    <property type="evidence" value="ECO:0007669"/>
    <property type="project" value="InterPro"/>
</dbReference>
<feature type="transmembrane region" description="Helical" evidence="1">
    <location>
        <begin position="115"/>
        <end position="134"/>
    </location>
</feature>
<dbReference type="InterPro" id="IPR000182">
    <property type="entry name" value="GNAT_dom"/>
</dbReference>
<feature type="domain" description="N-acetyltransferase" evidence="2">
    <location>
        <begin position="11"/>
        <end position="175"/>
    </location>
</feature>
<evidence type="ECO:0000313" key="3">
    <source>
        <dbReference type="EMBL" id="OGM05730.1"/>
    </source>
</evidence>
<keyword evidence="1" id="KW-1133">Transmembrane helix</keyword>
<sequence>MRVKFLESENIFIAPLNLSDAAACYQWFIDPAIRRYLSSSALVNTLEKSKEFIASANCSRTTALFGIFHNEGGVHIGNVELQGIDLINRNASVGIAIGEKSYLGRGFGRETMELILGYAFGTLGLNMIFLNVFADNARAIASYEKCGFKKRGSLPQCFYRDGAYIDCVIMSITKDEYKSSGR</sequence>
<evidence type="ECO:0000313" key="4">
    <source>
        <dbReference type="Proteomes" id="UP000178735"/>
    </source>
</evidence>